<name>A0AAD2D2P9_EUPCR</name>
<dbReference type="PANTHER" id="PTHR11941:SF171">
    <property type="entry name" value="SD19268P"/>
    <property type="match status" value="1"/>
</dbReference>
<keyword evidence="5" id="KW-1185">Reference proteome</keyword>
<gene>
    <name evidence="4" type="ORF">ECRASSUSDP1_LOCUS19366</name>
</gene>
<keyword evidence="2" id="KW-0456">Lyase</keyword>
<comment type="caution">
    <text evidence="4">The sequence shown here is derived from an EMBL/GenBank/DDBJ whole genome shotgun (WGS) entry which is preliminary data.</text>
</comment>
<reference evidence="4" key="1">
    <citation type="submission" date="2023-07" db="EMBL/GenBank/DDBJ databases">
        <authorList>
            <consortium name="AG Swart"/>
            <person name="Singh M."/>
            <person name="Singh A."/>
            <person name="Seah K."/>
            <person name="Emmerich C."/>
        </authorList>
    </citation>
    <scope>NUCLEOTIDE SEQUENCE</scope>
    <source>
        <strain evidence="4">DP1</strain>
    </source>
</reference>
<dbReference type="Gene3D" id="1.10.12.10">
    <property type="entry name" value="Lyase 2-enoyl-coa Hydratase, Chain A, domain 2"/>
    <property type="match status" value="1"/>
</dbReference>
<dbReference type="Proteomes" id="UP001295684">
    <property type="component" value="Unassembled WGS sequence"/>
</dbReference>
<proteinExistence type="inferred from homology"/>
<dbReference type="EMBL" id="CAMPGE010019653">
    <property type="protein sequence ID" value="CAI2377975.1"/>
    <property type="molecule type" value="Genomic_DNA"/>
</dbReference>
<dbReference type="InterPro" id="IPR001753">
    <property type="entry name" value="Enoyl-CoA_hydra/iso"/>
</dbReference>
<evidence type="ECO:0000313" key="4">
    <source>
        <dbReference type="EMBL" id="CAI2377975.1"/>
    </source>
</evidence>
<dbReference type="GO" id="GO:0006635">
    <property type="term" value="P:fatty acid beta-oxidation"/>
    <property type="evidence" value="ECO:0007669"/>
    <property type="project" value="TreeGrafter"/>
</dbReference>
<sequence length="284" mass="31230">MLNLRKRVDITRRLAHTFRCFSTSESDFTVKELGDGVTEFLLDRPAKRNALSKLLIAQFEDAIKEVNSTKDTRVIILRSSAPGMFCAGADLKERKSMTPLEGENFVKTLRRLFHEFSRIQCPTISLVDGATLGGGMELALSSDIRVSTEKAILGFPETSLAIIPGAGGTQTLPRIVGEAVAKELIFTAERISPERALQLGLVNHVEKDFDSAYKKVLEIANKICSNGPIGVQMAKQAISQGIEVSKESGLKIEEMCYAQVLPTADRLEGLKAFAEKRKPVYRGE</sequence>
<organism evidence="4 5">
    <name type="scientific">Euplotes crassus</name>
    <dbReference type="NCBI Taxonomy" id="5936"/>
    <lineage>
        <taxon>Eukaryota</taxon>
        <taxon>Sar</taxon>
        <taxon>Alveolata</taxon>
        <taxon>Ciliophora</taxon>
        <taxon>Intramacronucleata</taxon>
        <taxon>Spirotrichea</taxon>
        <taxon>Hypotrichia</taxon>
        <taxon>Euplotida</taxon>
        <taxon>Euplotidae</taxon>
        <taxon>Moneuplotes</taxon>
    </lineage>
</organism>
<dbReference type="InterPro" id="IPR029045">
    <property type="entry name" value="ClpP/crotonase-like_dom_sf"/>
</dbReference>
<dbReference type="GO" id="GO:0016836">
    <property type="term" value="F:hydro-lyase activity"/>
    <property type="evidence" value="ECO:0007669"/>
    <property type="project" value="UniProtKB-ARBA"/>
</dbReference>
<dbReference type="GO" id="GO:0005739">
    <property type="term" value="C:mitochondrion"/>
    <property type="evidence" value="ECO:0007669"/>
    <property type="project" value="TreeGrafter"/>
</dbReference>
<evidence type="ECO:0000256" key="2">
    <source>
        <dbReference type="ARBA" id="ARBA00023239"/>
    </source>
</evidence>
<comment type="similarity">
    <text evidence="1 3">Belongs to the enoyl-CoA hydratase/isomerase family.</text>
</comment>
<accession>A0AAD2D2P9</accession>
<dbReference type="CDD" id="cd06558">
    <property type="entry name" value="crotonase-like"/>
    <property type="match status" value="1"/>
</dbReference>
<dbReference type="SUPFAM" id="SSF52096">
    <property type="entry name" value="ClpP/crotonase"/>
    <property type="match status" value="1"/>
</dbReference>
<dbReference type="InterPro" id="IPR014748">
    <property type="entry name" value="Enoyl-CoA_hydra_C"/>
</dbReference>
<dbReference type="Gene3D" id="3.90.226.10">
    <property type="entry name" value="2-enoyl-CoA Hydratase, Chain A, domain 1"/>
    <property type="match status" value="1"/>
</dbReference>
<dbReference type="PROSITE" id="PS00166">
    <property type="entry name" value="ENOYL_COA_HYDRATASE"/>
    <property type="match status" value="1"/>
</dbReference>
<dbReference type="AlphaFoldDB" id="A0AAD2D2P9"/>
<dbReference type="FunFam" id="1.10.12.10:FF:000001">
    <property type="entry name" value="Probable enoyl-CoA hydratase, mitochondrial"/>
    <property type="match status" value="1"/>
</dbReference>
<evidence type="ECO:0008006" key="6">
    <source>
        <dbReference type="Google" id="ProtNLM"/>
    </source>
</evidence>
<dbReference type="PANTHER" id="PTHR11941">
    <property type="entry name" value="ENOYL-COA HYDRATASE-RELATED"/>
    <property type="match status" value="1"/>
</dbReference>
<evidence type="ECO:0000256" key="3">
    <source>
        <dbReference type="RuleBase" id="RU003707"/>
    </source>
</evidence>
<dbReference type="InterPro" id="IPR018376">
    <property type="entry name" value="Enoyl-CoA_hyd/isom_CS"/>
</dbReference>
<dbReference type="FunFam" id="3.90.226.10:FF:000009">
    <property type="entry name" value="Carnitinyl-CoA dehydratase"/>
    <property type="match status" value="1"/>
</dbReference>
<protein>
    <recommendedName>
        <fullName evidence="6">Methylglutaconyl-CoA hydratase, mitochondrial</fullName>
    </recommendedName>
</protein>
<evidence type="ECO:0000313" key="5">
    <source>
        <dbReference type="Proteomes" id="UP001295684"/>
    </source>
</evidence>
<dbReference type="Pfam" id="PF00378">
    <property type="entry name" value="ECH_1"/>
    <property type="match status" value="1"/>
</dbReference>
<evidence type="ECO:0000256" key="1">
    <source>
        <dbReference type="ARBA" id="ARBA00005254"/>
    </source>
</evidence>